<evidence type="ECO:0000256" key="2">
    <source>
        <dbReference type="SAM" id="MobiDB-lite"/>
    </source>
</evidence>
<accession>A0A8H3F206</accession>
<dbReference type="GO" id="GO:0000287">
    <property type="term" value="F:magnesium ion binding"/>
    <property type="evidence" value="ECO:0007669"/>
    <property type="project" value="TreeGrafter"/>
</dbReference>
<evidence type="ECO:0000313" key="3">
    <source>
        <dbReference type="EMBL" id="CAF9916917.1"/>
    </source>
</evidence>
<keyword evidence="4" id="KW-1185">Reference proteome</keyword>
<dbReference type="EMBL" id="CAJPDR010000094">
    <property type="protein sequence ID" value="CAF9916917.1"/>
    <property type="molecule type" value="Genomic_DNA"/>
</dbReference>
<evidence type="ECO:0000313" key="4">
    <source>
        <dbReference type="Proteomes" id="UP000664203"/>
    </source>
</evidence>
<reference evidence="3" key="1">
    <citation type="submission" date="2021-03" db="EMBL/GenBank/DDBJ databases">
        <authorList>
            <person name="Tagirdzhanova G."/>
        </authorList>
    </citation>
    <scope>NUCLEOTIDE SEQUENCE</scope>
</reference>
<dbReference type="PANTHER" id="PTHR31739">
    <property type="entry name" value="ENT-COPALYL DIPHOSPHATE SYNTHASE, CHLOROPLASTIC"/>
    <property type="match status" value="1"/>
</dbReference>
<comment type="similarity">
    <text evidence="1">Belongs to the terpene synthase family.</text>
</comment>
<dbReference type="Proteomes" id="UP000664203">
    <property type="component" value="Unassembled WGS sequence"/>
</dbReference>
<proteinExistence type="inferred from homology"/>
<name>A0A8H3F206_9LECA</name>
<dbReference type="SUPFAM" id="SSF48576">
    <property type="entry name" value="Terpenoid synthases"/>
    <property type="match status" value="1"/>
</dbReference>
<dbReference type="Gene3D" id="1.50.10.20">
    <property type="match status" value="1"/>
</dbReference>
<dbReference type="AlphaFoldDB" id="A0A8H3F206"/>
<dbReference type="GO" id="GO:0016102">
    <property type="term" value="P:diterpenoid biosynthetic process"/>
    <property type="evidence" value="ECO:0007669"/>
    <property type="project" value="TreeGrafter"/>
</dbReference>
<dbReference type="InterPro" id="IPR008949">
    <property type="entry name" value="Isoprenoid_synthase_dom_sf"/>
</dbReference>
<comment type="caution">
    <text evidence="3">The sequence shown here is derived from an EMBL/GenBank/DDBJ whole genome shotgun (WGS) entry which is preliminary data.</text>
</comment>
<protein>
    <submittedName>
        <fullName evidence="3">Uncharacterized protein</fullName>
    </submittedName>
</protein>
<dbReference type="SUPFAM" id="SSF48239">
    <property type="entry name" value="Terpenoid cyclases/Protein prenyltransferases"/>
    <property type="match status" value="1"/>
</dbReference>
<dbReference type="GO" id="GO:0010333">
    <property type="term" value="F:terpene synthase activity"/>
    <property type="evidence" value="ECO:0007669"/>
    <property type="project" value="InterPro"/>
</dbReference>
<evidence type="ECO:0000256" key="1">
    <source>
        <dbReference type="ARBA" id="ARBA00006333"/>
    </source>
</evidence>
<feature type="compositionally biased region" description="Polar residues" evidence="2">
    <location>
        <begin position="536"/>
        <end position="555"/>
    </location>
</feature>
<dbReference type="PANTHER" id="PTHR31739:SF25">
    <property type="entry name" value="(E,E)-GERANYLLINALOOL SYNTHASE"/>
    <property type="match status" value="1"/>
</dbReference>
<gene>
    <name evidence="3" type="ORF">ALECFALPRED_010910</name>
</gene>
<dbReference type="Gene3D" id="1.50.10.160">
    <property type="match status" value="1"/>
</dbReference>
<feature type="region of interest" description="Disordered" evidence="2">
    <location>
        <begin position="535"/>
        <end position="573"/>
    </location>
</feature>
<sequence length="822" mass="90547">MPSTILHSLEAFYGDKRFSFDSLRSRLVYGSMMASPSATAAYLMRCNEWDDSAEAYLRLTLSNGAGQGSGGVPSAFPSTNFELIWVASTLLKAGSVRSDLLTGDGDLILDIFERQMPENGLVGFAPGIQPDVDDSANASIVLSLLGKPGLSRQMRDQFETETHFETYKSESNESLSANCNIVLALLLNLKHDPGAVSAVEKVSKYLVTRWFNADGPVRDKWNVSEYYSTMLFAQAMTKLILCWEASELPSLSKELLHQIVLVAFRSLLRLLYMQKTNGSWGSEGPCEETAYAILALVDLAGLPMASFFDPQITSALLHGRNFLKAHIQAAKPEYIWVEKVLYSAQNLSQAYIFAALSMPESPPMDGHHIRSLLSIDYNGMAKFIKVLEKLPLLASQPRWLISASWIEGQLFLSMLHQVGRAAFSRAGMSKDKYLAWIPVMWTLANNMHQCSVSARLLFDMMCVSVLNFQVDEFMETLLDPGNENEVSTVRNIIEDVFKSIDIPGETELLSGSANIPIPLGDTTSSVHATEVVQGADATSTSTGDVQPTFNANPVLQKSHDRNDSGLPSSQSSISQSLGPFISYITGLTTAACVPLSSYPRIYAELKAFLHAHLTQTHMNMNFSTQKRAADAPSTAPPVYHGLAAPSFRIWLHATAAVHTSCPYSFTLYLALASATHGVPPLRTSTQRYIAEDLRGHLARMCRLYNDYGSLERDLAEGNLNSVNFPDFQEGDDDELESADSLVANTVEGDEANSGGMAEEERLKRRLLALAEWERKGLERAVEELERCPQTDVRLMGALKVFVDVTDLFGQVYVVKDLASRKT</sequence>
<dbReference type="OrthoDB" id="2343925at2759"/>
<dbReference type="InterPro" id="IPR050148">
    <property type="entry name" value="Terpene_synthase-like"/>
</dbReference>
<feature type="compositionally biased region" description="Low complexity" evidence="2">
    <location>
        <begin position="564"/>
        <end position="573"/>
    </location>
</feature>
<dbReference type="InterPro" id="IPR008930">
    <property type="entry name" value="Terpenoid_cyclase/PrenylTrfase"/>
</dbReference>
<organism evidence="3 4">
    <name type="scientific">Alectoria fallacina</name>
    <dbReference type="NCBI Taxonomy" id="1903189"/>
    <lineage>
        <taxon>Eukaryota</taxon>
        <taxon>Fungi</taxon>
        <taxon>Dikarya</taxon>
        <taxon>Ascomycota</taxon>
        <taxon>Pezizomycotina</taxon>
        <taxon>Lecanoromycetes</taxon>
        <taxon>OSLEUM clade</taxon>
        <taxon>Lecanoromycetidae</taxon>
        <taxon>Lecanorales</taxon>
        <taxon>Lecanorineae</taxon>
        <taxon>Parmeliaceae</taxon>
        <taxon>Alectoria</taxon>
    </lineage>
</organism>